<feature type="domain" description="MobA/VirD2-like nuclease" evidence="2">
    <location>
        <begin position="94"/>
        <end position="198"/>
    </location>
</feature>
<evidence type="ECO:0000313" key="3">
    <source>
        <dbReference type="EMBL" id="MFC4715905.1"/>
    </source>
</evidence>
<protein>
    <submittedName>
        <fullName evidence="3">Relaxase/mobilization nuclease domain-containing protein</fullName>
    </submittedName>
</protein>
<keyword evidence="4" id="KW-1185">Reference proteome</keyword>
<dbReference type="InterPro" id="IPR005094">
    <property type="entry name" value="Endonuclease_MobA/VirD2"/>
</dbReference>
<dbReference type="EMBL" id="JBHSHE010000029">
    <property type="protein sequence ID" value="MFC4715905.1"/>
    <property type="molecule type" value="Genomic_DNA"/>
</dbReference>
<feature type="region of interest" description="Disordered" evidence="1">
    <location>
        <begin position="463"/>
        <end position="488"/>
    </location>
</feature>
<feature type="compositionally biased region" description="Basic and acidic residues" evidence="1">
    <location>
        <begin position="478"/>
        <end position="488"/>
    </location>
</feature>
<dbReference type="Pfam" id="PF03432">
    <property type="entry name" value="Relaxase"/>
    <property type="match status" value="1"/>
</dbReference>
<feature type="region of interest" description="Disordered" evidence="1">
    <location>
        <begin position="203"/>
        <end position="225"/>
    </location>
</feature>
<organism evidence="3 4">
    <name type="scientific">Glutamicibacter bergerei</name>
    <dbReference type="NCBI Taxonomy" id="256702"/>
    <lineage>
        <taxon>Bacteria</taxon>
        <taxon>Bacillati</taxon>
        <taxon>Actinomycetota</taxon>
        <taxon>Actinomycetes</taxon>
        <taxon>Micrococcales</taxon>
        <taxon>Micrococcaceae</taxon>
        <taxon>Glutamicibacter</taxon>
    </lineage>
</organism>
<feature type="compositionally biased region" description="Basic and acidic residues" evidence="1">
    <location>
        <begin position="215"/>
        <end position="224"/>
    </location>
</feature>
<gene>
    <name evidence="3" type="ORF">ACFO7V_07090</name>
</gene>
<dbReference type="Proteomes" id="UP001595884">
    <property type="component" value="Unassembled WGS sequence"/>
</dbReference>
<sequence>MIPNVTSGGRMAGLMNYLVGPGRANEHENQRLIAGDDRVTFSYAPGTELSKYEAFDIAEILDAPRKAFGTEVTKPVYAKDEDSGAFLADENGKKIRVGSKDSHVWHCSLSLAESEGSVSDAQWKNIAESFMQKMGFVDLDGAKSSRWAAVHHGASKNGNDHIHLVVQMVREDGTKASTHNDFHRAQLACRELEAEYALQSLESSATQQQGLSGEKPAERERATRESYAVSDRMELSRRMRSALATSTTAHEFVRQLPQMGVQVAPRFAKDSTSKVTGYKVSLGTKTGEDQAVWYAPSKLDRSLSWPSIKARFDGAGVAEAEQFLAGRHSSARLQRASGYRAFDLAQSTTSKLNAGQLGPDTLANVYARLSLELEGNKPGSLAVLSTHMARAGQNMGNRTYAARLASRFSSRSAEQGWMAVLRQANRLSQTMLRGRMATERPRLTQAAQEVVAMAEKIVRDAENRTSVHAAAPVGQRMTKKDRDQGLGR</sequence>
<comment type="caution">
    <text evidence="3">The sequence shown here is derived from an EMBL/GenBank/DDBJ whole genome shotgun (WGS) entry which is preliminary data.</text>
</comment>
<proteinExistence type="predicted"/>
<accession>A0ABV9ML37</accession>
<evidence type="ECO:0000259" key="2">
    <source>
        <dbReference type="Pfam" id="PF03432"/>
    </source>
</evidence>
<evidence type="ECO:0000256" key="1">
    <source>
        <dbReference type="SAM" id="MobiDB-lite"/>
    </source>
</evidence>
<evidence type="ECO:0000313" key="4">
    <source>
        <dbReference type="Proteomes" id="UP001595884"/>
    </source>
</evidence>
<reference evidence="4" key="1">
    <citation type="journal article" date="2019" name="Int. J. Syst. Evol. Microbiol.">
        <title>The Global Catalogue of Microorganisms (GCM) 10K type strain sequencing project: providing services to taxonomists for standard genome sequencing and annotation.</title>
        <authorList>
            <consortium name="The Broad Institute Genomics Platform"/>
            <consortium name="The Broad Institute Genome Sequencing Center for Infectious Disease"/>
            <person name="Wu L."/>
            <person name="Ma J."/>
        </authorList>
    </citation>
    <scope>NUCLEOTIDE SEQUENCE [LARGE SCALE GENOMIC DNA]</scope>
    <source>
        <strain evidence="4">CGMCC 1.12849</strain>
    </source>
</reference>
<dbReference type="RefSeq" id="WP_096284357.1">
    <property type="nucleotide sequence ID" value="NZ_BAAAVQ010000017.1"/>
</dbReference>
<name>A0ABV9ML37_9MICC</name>